<evidence type="ECO:0000256" key="1">
    <source>
        <dbReference type="SAM" id="MobiDB-lite"/>
    </source>
</evidence>
<keyword evidence="2" id="KW-0378">Hydrolase</keyword>
<evidence type="ECO:0000313" key="3">
    <source>
        <dbReference type="Proteomes" id="UP000011682"/>
    </source>
</evidence>
<evidence type="ECO:0000313" key="2">
    <source>
        <dbReference type="EMBL" id="EPX64681.1"/>
    </source>
</evidence>
<protein>
    <submittedName>
        <fullName evidence="2">UV endonuclease</fullName>
    </submittedName>
</protein>
<feature type="region of interest" description="Disordered" evidence="1">
    <location>
        <begin position="1"/>
        <end position="39"/>
    </location>
</feature>
<sequence length="39" mass="4371">MARSQAEREAVGHIAETVGRESFLHPSRIRPEGRLAQAR</sequence>
<accession>S9PNU5</accession>
<dbReference type="Proteomes" id="UP000011682">
    <property type="component" value="Unassembled WGS sequence"/>
</dbReference>
<organism evidence="2 3">
    <name type="scientific">Cystobacter fuscus (strain ATCC 25194 / DSM 2262 / NBRC 100088 / M29)</name>
    <dbReference type="NCBI Taxonomy" id="1242864"/>
    <lineage>
        <taxon>Bacteria</taxon>
        <taxon>Pseudomonadati</taxon>
        <taxon>Myxococcota</taxon>
        <taxon>Myxococcia</taxon>
        <taxon>Myxococcales</taxon>
        <taxon>Cystobacterineae</taxon>
        <taxon>Archangiaceae</taxon>
        <taxon>Cystobacter</taxon>
    </lineage>
</organism>
<comment type="caution">
    <text evidence="2">The sequence shown here is derived from an EMBL/GenBank/DDBJ whole genome shotgun (WGS) entry which is preliminary data.</text>
</comment>
<feature type="compositionally biased region" description="Basic and acidic residues" evidence="1">
    <location>
        <begin position="1"/>
        <end position="11"/>
    </location>
</feature>
<dbReference type="GO" id="GO:0004519">
    <property type="term" value="F:endonuclease activity"/>
    <property type="evidence" value="ECO:0007669"/>
    <property type="project" value="UniProtKB-KW"/>
</dbReference>
<keyword evidence="3" id="KW-1185">Reference proteome</keyword>
<reference evidence="2" key="1">
    <citation type="submission" date="2013-05" db="EMBL/GenBank/DDBJ databases">
        <title>Genome assembly of Cystobacter fuscus DSM 2262.</title>
        <authorList>
            <person name="Sharma G."/>
            <person name="Khatri I."/>
            <person name="Kaur C."/>
            <person name="Mayilraj S."/>
            <person name="Subramanian S."/>
        </authorList>
    </citation>
    <scope>NUCLEOTIDE SEQUENCE [LARGE SCALE GENOMIC DNA]</scope>
    <source>
        <strain evidence="2">DSM 2262</strain>
    </source>
</reference>
<feature type="compositionally biased region" description="Basic and acidic residues" evidence="1">
    <location>
        <begin position="18"/>
        <end position="33"/>
    </location>
</feature>
<proteinExistence type="predicted"/>
<gene>
    <name evidence="2" type="ORF">D187_000103</name>
</gene>
<dbReference type="EMBL" id="ANAH02000001">
    <property type="protein sequence ID" value="EPX64681.1"/>
    <property type="molecule type" value="Genomic_DNA"/>
</dbReference>
<keyword evidence="2" id="KW-0540">Nuclease</keyword>
<keyword evidence="2" id="KW-0255">Endonuclease</keyword>
<name>S9PNU5_CYSF2</name>
<dbReference type="AlphaFoldDB" id="S9PNU5"/>